<evidence type="ECO:0000256" key="10">
    <source>
        <dbReference type="ARBA" id="ARBA00022741"/>
    </source>
</evidence>
<dbReference type="FunFam" id="3.30.470.20:FF:000008">
    <property type="entry name" value="D-alanine--D-alanine ligase"/>
    <property type="match status" value="1"/>
</dbReference>
<keyword evidence="14 22" id="KW-0573">Peptidoglycan synthesis</keyword>
<dbReference type="InterPro" id="IPR011095">
    <property type="entry name" value="Dala_Dala_lig_C"/>
</dbReference>
<feature type="domain" description="ATP-grasp" evidence="27">
    <location>
        <begin position="141"/>
        <end position="348"/>
    </location>
</feature>
<feature type="binding site" evidence="25">
    <location>
        <position position="315"/>
    </location>
    <ligand>
        <name>Mg(2+)</name>
        <dbReference type="ChEBI" id="CHEBI:18420"/>
        <label>1</label>
    </ligand>
</feature>
<dbReference type="InterPro" id="IPR013815">
    <property type="entry name" value="ATP_grasp_subdomain_1"/>
</dbReference>
<dbReference type="Gene3D" id="3.30.470.20">
    <property type="entry name" value="ATP-grasp fold, B domain"/>
    <property type="match status" value="1"/>
</dbReference>
<gene>
    <name evidence="22" type="primary">ddl</name>
    <name evidence="28" type="ORF">XD73_0128</name>
</gene>
<evidence type="ECO:0000256" key="12">
    <source>
        <dbReference type="ARBA" id="ARBA00022842"/>
    </source>
</evidence>
<evidence type="ECO:0000256" key="16">
    <source>
        <dbReference type="ARBA" id="ARBA00023316"/>
    </source>
</evidence>
<keyword evidence="8 22" id="KW-0436">Ligase</keyword>
<comment type="function">
    <text evidence="2 22">Cell wall formation.</text>
</comment>
<evidence type="ECO:0000256" key="9">
    <source>
        <dbReference type="ARBA" id="ARBA00022723"/>
    </source>
</evidence>
<organism evidence="28 29">
    <name type="scientific">Anaerolinea thermophila</name>
    <dbReference type="NCBI Taxonomy" id="167964"/>
    <lineage>
        <taxon>Bacteria</taxon>
        <taxon>Bacillati</taxon>
        <taxon>Chloroflexota</taxon>
        <taxon>Anaerolineae</taxon>
        <taxon>Anaerolineales</taxon>
        <taxon>Anaerolineaceae</taxon>
        <taxon>Anaerolinea</taxon>
    </lineage>
</organism>
<evidence type="ECO:0000256" key="21">
    <source>
        <dbReference type="ARBA" id="ARBA00077154"/>
    </source>
</evidence>
<dbReference type="InterPro" id="IPR000291">
    <property type="entry name" value="D-Ala_lig_Van_CS"/>
</dbReference>
<reference evidence="28 29" key="1">
    <citation type="journal article" date="2015" name="MBio">
        <title>Genome-Resolved Metagenomic Analysis Reveals Roles for Candidate Phyla and Other Microbial Community Members in Biogeochemical Transformations in Oil Reservoirs.</title>
        <authorList>
            <person name="Hu P."/>
            <person name="Tom L."/>
            <person name="Singh A."/>
            <person name="Thomas B.C."/>
            <person name="Baker B.J."/>
            <person name="Piceno Y.M."/>
            <person name="Andersen G.L."/>
            <person name="Banfield J.F."/>
        </authorList>
    </citation>
    <scope>NUCLEOTIDE SEQUENCE [LARGE SCALE GENOMIC DNA]</scope>
    <source>
        <strain evidence="28">46_16</strain>
    </source>
</reference>
<feature type="binding site" evidence="24">
    <location>
        <begin position="182"/>
        <end position="184"/>
    </location>
    <ligand>
        <name>ATP</name>
        <dbReference type="ChEBI" id="CHEBI:30616"/>
    </ligand>
</feature>
<feature type="binding site" evidence="24">
    <location>
        <position position="137"/>
    </location>
    <ligand>
        <name>ATP</name>
        <dbReference type="ChEBI" id="CHEBI:30616"/>
    </ligand>
</feature>
<dbReference type="InterPro" id="IPR005905">
    <property type="entry name" value="D_ala_D_ala"/>
</dbReference>
<evidence type="ECO:0000256" key="4">
    <source>
        <dbReference type="ARBA" id="ARBA00004752"/>
    </source>
</evidence>
<comment type="pathway">
    <text evidence="4 22">Cell wall biogenesis; peptidoglycan biosynthesis.</text>
</comment>
<evidence type="ECO:0000256" key="17">
    <source>
        <dbReference type="ARBA" id="ARBA00047614"/>
    </source>
</evidence>
<sequence>MKKIRIGILFGGRSGEHEVSLMSSKSVLSVLNPQKYEITEIGITQEGEWWSGTDTWQQFQNKSFEGLYRVLLIPEPGKTILYRHQEGRLDAITELDVIFPVLHGTFGEDGTLQGFFEMADIAYVGAGVLGSSVGMDKALFKDVMRANDIPVVDWIVTSRNYAEQHIDEIVKETEALGAYPFFIKPANLGSSVGISKCKNRSDLMEGILEACRFDRRILIEKGVEYTREIEISVLGNENPRASVPGEIKPADEFYSYNAKYYNDRSELIIPAPLSDEMIAQMQAIAIRTYQAIDCAGMARVDFLVNGQTNQLFINEVNTIPGFTKISMYPKLWDACGLKYADLVDELVNLAFERKAERNRSERKLS</sequence>
<dbReference type="Proteomes" id="UP000064249">
    <property type="component" value="Unassembled WGS sequence"/>
</dbReference>
<dbReference type="Pfam" id="PF07478">
    <property type="entry name" value="Dala_Dala_lig_C"/>
    <property type="match status" value="1"/>
</dbReference>
<dbReference type="PATRIC" id="fig|167964.4.peg.477"/>
<dbReference type="NCBIfam" id="TIGR01205">
    <property type="entry name" value="D_ala_D_alaTIGR"/>
    <property type="match status" value="1"/>
</dbReference>
<dbReference type="PIRSF" id="PIRSF039102">
    <property type="entry name" value="Ddl/VanB"/>
    <property type="match status" value="1"/>
</dbReference>
<feature type="binding site" evidence="24">
    <location>
        <begin position="190"/>
        <end position="191"/>
    </location>
    <ligand>
        <name>ATP</name>
        <dbReference type="ChEBI" id="CHEBI:30616"/>
    </ligand>
</feature>
<comment type="caution">
    <text evidence="28">The sequence shown here is derived from an EMBL/GenBank/DDBJ whole genome shotgun (WGS) entry which is preliminary data.</text>
</comment>
<dbReference type="EC" id="6.3.2.4" evidence="6 22"/>
<dbReference type="AlphaFoldDB" id="A0A124FN64"/>
<evidence type="ECO:0000256" key="15">
    <source>
        <dbReference type="ARBA" id="ARBA00023211"/>
    </source>
</evidence>
<dbReference type="Pfam" id="PF01820">
    <property type="entry name" value="Dala_Dala_lig_N"/>
    <property type="match status" value="1"/>
</dbReference>
<keyword evidence="7 22" id="KW-0963">Cytoplasm</keyword>
<keyword evidence="9 25" id="KW-0479">Metal-binding</keyword>
<evidence type="ECO:0000256" key="23">
    <source>
        <dbReference type="PIRSR" id="PIRSR039102-1"/>
    </source>
</evidence>
<keyword evidence="16 22" id="KW-0961">Cell wall biogenesis/degradation</keyword>
<dbReference type="HAMAP" id="MF_00047">
    <property type="entry name" value="Dala_Dala_lig"/>
    <property type="match status" value="1"/>
</dbReference>
<protein>
    <recommendedName>
        <fullName evidence="19 22">D-alanine--D-alanine ligase</fullName>
        <ecNumber evidence="6 22">6.3.2.4</ecNumber>
    </recommendedName>
    <alternativeName>
        <fullName evidence="21 22">D-Ala-D-Ala ligase</fullName>
    </alternativeName>
    <alternativeName>
        <fullName evidence="20 22">D-alanylalanine synthetase</fullName>
    </alternativeName>
</protein>
<comment type="subcellular location">
    <subcellularLocation>
        <location evidence="3 22">Cytoplasm</location>
    </subcellularLocation>
</comment>
<evidence type="ECO:0000256" key="7">
    <source>
        <dbReference type="ARBA" id="ARBA00022490"/>
    </source>
</evidence>
<evidence type="ECO:0000256" key="8">
    <source>
        <dbReference type="ARBA" id="ARBA00022598"/>
    </source>
</evidence>
<evidence type="ECO:0000256" key="1">
    <source>
        <dbReference type="ARBA" id="ARBA00001936"/>
    </source>
</evidence>
<feature type="binding site" evidence="25">
    <location>
        <position position="301"/>
    </location>
    <ligand>
        <name>Mg(2+)</name>
        <dbReference type="ChEBI" id="CHEBI:18420"/>
        <label>1</label>
    </ligand>
</feature>
<proteinExistence type="inferred from homology"/>
<dbReference type="UniPathway" id="UPA00219"/>
<keyword evidence="11 26" id="KW-0067">ATP-binding</keyword>
<dbReference type="NCBIfam" id="NF002528">
    <property type="entry name" value="PRK01966.1-4"/>
    <property type="match status" value="1"/>
</dbReference>
<dbReference type="Gene3D" id="3.40.50.20">
    <property type="match status" value="1"/>
</dbReference>
<dbReference type="GO" id="GO:0008360">
    <property type="term" value="P:regulation of cell shape"/>
    <property type="evidence" value="ECO:0007669"/>
    <property type="project" value="UniProtKB-KW"/>
</dbReference>
<keyword evidence="15 25" id="KW-0464">Manganese</keyword>
<keyword evidence="12 25" id="KW-0460">Magnesium</keyword>
<feature type="active site" evidence="23">
    <location>
        <position position="16"/>
    </location>
</feature>
<comment type="similarity">
    <text evidence="5 22">Belongs to the D-alanine--D-alanine ligase family.</text>
</comment>
<evidence type="ECO:0000259" key="27">
    <source>
        <dbReference type="PROSITE" id="PS50975"/>
    </source>
</evidence>
<dbReference type="Gene3D" id="3.30.1490.20">
    <property type="entry name" value="ATP-grasp fold, A domain"/>
    <property type="match status" value="1"/>
</dbReference>
<dbReference type="GO" id="GO:0046872">
    <property type="term" value="F:metal ion binding"/>
    <property type="evidence" value="ECO:0007669"/>
    <property type="project" value="UniProtKB-KW"/>
</dbReference>
<feature type="binding site" evidence="24">
    <location>
        <begin position="314"/>
        <end position="315"/>
    </location>
    <ligand>
        <name>ATP</name>
        <dbReference type="ChEBI" id="CHEBI:30616"/>
    </ligand>
</feature>
<evidence type="ECO:0000256" key="26">
    <source>
        <dbReference type="PROSITE-ProRule" id="PRU00409"/>
    </source>
</evidence>
<evidence type="ECO:0000256" key="6">
    <source>
        <dbReference type="ARBA" id="ARBA00012216"/>
    </source>
</evidence>
<evidence type="ECO:0000256" key="24">
    <source>
        <dbReference type="PIRSR" id="PIRSR039102-2"/>
    </source>
</evidence>
<evidence type="ECO:0000256" key="13">
    <source>
        <dbReference type="ARBA" id="ARBA00022960"/>
    </source>
</evidence>
<evidence type="ECO:0000256" key="3">
    <source>
        <dbReference type="ARBA" id="ARBA00004496"/>
    </source>
</evidence>
<keyword evidence="10 24" id="KW-0547">Nucleotide-binding</keyword>
<dbReference type="InterPro" id="IPR011761">
    <property type="entry name" value="ATP-grasp"/>
</dbReference>
<accession>A0A124FN64</accession>
<dbReference type="InterPro" id="IPR016185">
    <property type="entry name" value="PreATP-grasp_dom_sf"/>
</dbReference>
<evidence type="ECO:0000256" key="11">
    <source>
        <dbReference type="ARBA" id="ARBA00022840"/>
    </source>
</evidence>
<feature type="binding site" evidence="25">
    <location>
        <position position="315"/>
    </location>
    <ligand>
        <name>Mg(2+)</name>
        <dbReference type="ChEBI" id="CHEBI:18420"/>
        <label>2</label>
    </ligand>
</feature>
<evidence type="ECO:0000313" key="28">
    <source>
        <dbReference type="EMBL" id="KUK46931.1"/>
    </source>
</evidence>
<dbReference type="GO" id="GO:0009252">
    <property type="term" value="P:peptidoglycan biosynthetic process"/>
    <property type="evidence" value="ECO:0007669"/>
    <property type="project" value="UniProtKB-UniRule"/>
</dbReference>
<comment type="catalytic activity">
    <reaction evidence="17 22">
        <text>2 D-alanine + ATP = D-alanyl-D-alanine + ADP + phosphate + H(+)</text>
        <dbReference type="Rhea" id="RHEA:11224"/>
        <dbReference type="ChEBI" id="CHEBI:15378"/>
        <dbReference type="ChEBI" id="CHEBI:30616"/>
        <dbReference type="ChEBI" id="CHEBI:43474"/>
        <dbReference type="ChEBI" id="CHEBI:57416"/>
        <dbReference type="ChEBI" id="CHEBI:57822"/>
        <dbReference type="ChEBI" id="CHEBI:456216"/>
        <dbReference type="EC" id="6.3.2.4"/>
    </reaction>
</comment>
<evidence type="ECO:0000256" key="18">
    <source>
        <dbReference type="ARBA" id="ARBA00060592"/>
    </source>
</evidence>
<dbReference type="FunFam" id="3.30.1490.20:FF:000007">
    <property type="entry name" value="D-alanine--D-alanine ligase"/>
    <property type="match status" value="1"/>
</dbReference>
<dbReference type="PROSITE" id="PS00843">
    <property type="entry name" value="DALA_DALA_LIGASE_1"/>
    <property type="match status" value="1"/>
</dbReference>
<dbReference type="SUPFAM" id="SSF56059">
    <property type="entry name" value="Glutathione synthetase ATP-binding domain-like"/>
    <property type="match status" value="1"/>
</dbReference>
<feature type="active site" evidence="23">
    <location>
        <position position="326"/>
    </location>
</feature>
<evidence type="ECO:0000256" key="20">
    <source>
        <dbReference type="ARBA" id="ARBA00076288"/>
    </source>
</evidence>
<dbReference type="GO" id="GO:0005829">
    <property type="term" value="C:cytosol"/>
    <property type="evidence" value="ECO:0007669"/>
    <property type="project" value="TreeGrafter"/>
</dbReference>
<dbReference type="PROSITE" id="PS50975">
    <property type="entry name" value="ATP_GRASP"/>
    <property type="match status" value="1"/>
</dbReference>
<comment type="cofactor">
    <cofactor evidence="25">
        <name>Mg(2+)</name>
        <dbReference type="ChEBI" id="CHEBI:18420"/>
    </cofactor>
    <cofactor evidence="25">
        <name>Mn(2+)</name>
        <dbReference type="ChEBI" id="CHEBI:29035"/>
    </cofactor>
    <text evidence="25">Binds 2 magnesium or manganese ions per subunit.</text>
</comment>
<dbReference type="GO" id="GO:0008716">
    <property type="term" value="F:D-alanine-D-alanine ligase activity"/>
    <property type="evidence" value="ECO:0007669"/>
    <property type="project" value="UniProtKB-UniRule"/>
</dbReference>
<feature type="binding site" evidence="25">
    <location>
        <position position="317"/>
    </location>
    <ligand>
        <name>Mg(2+)</name>
        <dbReference type="ChEBI" id="CHEBI:18420"/>
        <label>2</label>
    </ligand>
</feature>
<comment type="cofactor">
    <cofactor evidence="1">
        <name>Mn(2+)</name>
        <dbReference type="ChEBI" id="CHEBI:29035"/>
    </cofactor>
</comment>
<evidence type="ECO:0000256" key="22">
    <source>
        <dbReference type="HAMAP-Rule" id="MF_00047"/>
    </source>
</evidence>
<evidence type="ECO:0000256" key="19">
    <source>
        <dbReference type="ARBA" id="ARBA00068427"/>
    </source>
</evidence>
<evidence type="ECO:0000256" key="5">
    <source>
        <dbReference type="ARBA" id="ARBA00010871"/>
    </source>
</evidence>
<dbReference type="PANTHER" id="PTHR23132:SF25">
    <property type="entry name" value="D-ALANINE--D-ALANINE LIGASE A"/>
    <property type="match status" value="1"/>
</dbReference>
<dbReference type="InterPro" id="IPR011127">
    <property type="entry name" value="Dala_Dala_lig_N"/>
</dbReference>
<comment type="pathway">
    <text evidence="18">Glycan biosynthesis.</text>
</comment>
<evidence type="ECO:0000256" key="14">
    <source>
        <dbReference type="ARBA" id="ARBA00022984"/>
    </source>
</evidence>
<evidence type="ECO:0000313" key="29">
    <source>
        <dbReference type="Proteomes" id="UP000064249"/>
    </source>
</evidence>
<dbReference type="GO" id="GO:0071555">
    <property type="term" value="P:cell wall organization"/>
    <property type="evidence" value="ECO:0007669"/>
    <property type="project" value="UniProtKB-KW"/>
</dbReference>
<dbReference type="SUPFAM" id="SSF52440">
    <property type="entry name" value="PreATP-grasp domain"/>
    <property type="match status" value="1"/>
</dbReference>
<dbReference type="PANTHER" id="PTHR23132">
    <property type="entry name" value="D-ALANINE--D-ALANINE LIGASE"/>
    <property type="match status" value="1"/>
</dbReference>
<dbReference type="GO" id="GO:0005524">
    <property type="term" value="F:ATP binding"/>
    <property type="evidence" value="ECO:0007669"/>
    <property type="project" value="UniProtKB-UniRule"/>
</dbReference>
<name>A0A124FN64_9CHLR</name>
<feature type="active site" evidence="23">
    <location>
        <position position="190"/>
    </location>
</feature>
<keyword evidence="13 22" id="KW-0133">Cell shape</keyword>
<feature type="binding site" evidence="24">
    <location>
        <begin position="220"/>
        <end position="228"/>
    </location>
    <ligand>
        <name>ATP</name>
        <dbReference type="ChEBI" id="CHEBI:30616"/>
    </ligand>
</feature>
<evidence type="ECO:0000256" key="25">
    <source>
        <dbReference type="PIRSR" id="PIRSR039102-3"/>
    </source>
</evidence>
<dbReference type="PROSITE" id="PS00844">
    <property type="entry name" value="DALA_DALA_LIGASE_2"/>
    <property type="match status" value="1"/>
</dbReference>
<evidence type="ECO:0000256" key="2">
    <source>
        <dbReference type="ARBA" id="ARBA00003921"/>
    </source>
</evidence>
<dbReference type="EMBL" id="LGFU01000003">
    <property type="protein sequence ID" value="KUK46931.1"/>
    <property type="molecule type" value="Genomic_DNA"/>
</dbReference>